<comment type="cofactor">
    <cofactor evidence="1 5 7">
        <name>pyridoxal 5'-phosphate</name>
        <dbReference type="ChEBI" id="CHEBI:597326"/>
    </cofactor>
</comment>
<evidence type="ECO:0000256" key="7">
    <source>
        <dbReference type="RuleBase" id="RU004504"/>
    </source>
</evidence>
<keyword evidence="10" id="KW-1185">Reference proteome</keyword>
<dbReference type="PIRSF" id="PIRSF000524">
    <property type="entry name" value="SPT"/>
    <property type="match status" value="1"/>
</dbReference>
<dbReference type="PANTHER" id="PTHR21152:SF40">
    <property type="entry name" value="ALANINE--GLYOXYLATE AMINOTRANSFERASE"/>
    <property type="match status" value="1"/>
</dbReference>
<dbReference type="InterPro" id="IPR015421">
    <property type="entry name" value="PyrdxlP-dep_Trfase_major"/>
</dbReference>
<dbReference type="Pfam" id="PF00266">
    <property type="entry name" value="Aminotran_5"/>
    <property type="match status" value="1"/>
</dbReference>
<dbReference type="Gene3D" id="3.40.640.10">
    <property type="entry name" value="Type I PLP-dependent aspartate aminotransferase-like (Major domain)"/>
    <property type="match status" value="1"/>
</dbReference>
<dbReference type="InterPro" id="IPR015424">
    <property type="entry name" value="PyrdxlP-dep_Trfase"/>
</dbReference>
<dbReference type="GO" id="GO:0016491">
    <property type="term" value="F:oxidoreductase activity"/>
    <property type="evidence" value="ECO:0007669"/>
    <property type="project" value="UniProtKB-KW"/>
</dbReference>
<evidence type="ECO:0000256" key="3">
    <source>
        <dbReference type="ARBA" id="ARBA00022898"/>
    </source>
</evidence>
<evidence type="ECO:0000256" key="6">
    <source>
        <dbReference type="RuleBase" id="RU004075"/>
    </source>
</evidence>
<dbReference type="PANTHER" id="PTHR21152">
    <property type="entry name" value="AMINOTRANSFERASE CLASS V"/>
    <property type="match status" value="1"/>
</dbReference>
<dbReference type="InterPro" id="IPR024169">
    <property type="entry name" value="SP_NH2Trfase/AEP_transaminase"/>
</dbReference>
<dbReference type="PROSITE" id="PS00595">
    <property type="entry name" value="AA_TRANSFER_CLASS_5"/>
    <property type="match status" value="1"/>
</dbReference>
<evidence type="ECO:0000259" key="8">
    <source>
        <dbReference type="Pfam" id="PF00266"/>
    </source>
</evidence>
<evidence type="ECO:0000256" key="1">
    <source>
        <dbReference type="ARBA" id="ARBA00001933"/>
    </source>
</evidence>
<dbReference type="FunFam" id="3.90.1150.10:FF:000204">
    <property type="entry name" value="Hypothetical aminotransferase"/>
    <property type="match status" value="1"/>
</dbReference>
<dbReference type="Proteomes" id="UP000193963">
    <property type="component" value="Unassembled WGS sequence"/>
</dbReference>
<feature type="domain" description="Aminotransferase class V" evidence="8">
    <location>
        <begin position="52"/>
        <end position="284"/>
    </location>
</feature>
<dbReference type="GO" id="GO:0008453">
    <property type="term" value="F:alanine-glyoxylate transaminase activity"/>
    <property type="evidence" value="ECO:0007669"/>
    <property type="project" value="TreeGrafter"/>
</dbReference>
<reference evidence="9 10" key="1">
    <citation type="submission" date="2017-03" db="EMBL/GenBank/DDBJ databases">
        <authorList>
            <person name="Afonso C.L."/>
            <person name="Miller P.J."/>
            <person name="Scott M.A."/>
            <person name="Spackman E."/>
            <person name="Goraichik I."/>
            <person name="Dimitrov K.M."/>
            <person name="Suarez D.L."/>
            <person name="Swayne D.E."/>
        </authorList>
    </citation>
    <scope>NUCLEOTIDE SEQUENCE [LARGE SCALE GENOMIC DNA]</scope>
    <source>
        <strain evidence="9 10">CECT 7751</strain>
    </source>
</reference>
<sequence>MSLAHGRPYLAIPGPSVMPDAVLQAMHQPAPNIYEGDIVTLVEGIVPDLKRVAKTDGEAAIYICNGHGAWEAALSNLFQPGDRVLIPATGRFAHGWADMAVGLGIVPQIVDFGTKSTIDADRIEEVLRADTERQIKAVMFSHVDTATSIRNDPRALRAALDAADHPALLMADCIASMACDEFHMDAWGVDVAITGSQKGLMVPPGLSFVFFNDRAKEFRAANPRVSRYWDWVPRTEPEAVYQYFGGTSPTHHLFGLRAALDMLHEEGMERVWARHATLARAIWAACERWAEGGAMVMNVSDPALRSHAVTALGLGIGNGQKLRIWTAENAGLTLGIGLGMSTEDDPDGTGFFRIGHMGHLNAHMVLGAVGVIEAGLQALQIPHGHGALEKAAEVVAQPGAVAF</sequence>
<accession>A0A1X6Y8Q3</accession>
<dbReference type="Gene3D" id="3.90.1150.10">
    <property type="entry name" value="Aspartate Aminotransferase, domain 1"/>
    <property type="match status" value="1"/>
</dbReference>
<dbReference type="RefSeq" id="WP_085886239.1">
    <property type="nucleotide sequence ID" value="NZ_FWFN01000001.1"/>
</dbReference>
<dbReference type="AlphaFoldDB" id="A0A1X6Y8Q3"/>
<protein>
    <submittedName>
        <fullName evidence="9">Soluble hydrogenase 42 kDa subunit</fullName>
        <ecNumber evidence="9">1.12.-.-</ecNumber>
    </submittedName>
</protein>
<dbReference type="SUPFAM" id="SSF53383">
    <property type="entry name" value="PLP-dependent transferases"/>
    <property type="match status" value="1"/>
</dbReference>
<evidence type="ECO:0000256" key="2">
    <source>
        <dbReference type="ARBA" id="ARBA00009236"/>
    </source>
</evidence>
<keyword evidence="3 5" id="KW-0663">Pyridoxal phosphate</keyword>
<feature type="modified residue" description="N6-(pyridoxal phosphate)lysine" evidence="5">
    <location>
        <position position="198"/>
    </location>
</feature>
<dbReference type="InterPro" id="IPR020578">
    <property type="entry name" value="Aminotrans_V_PyrdxlP_BS"/>
</dbReference>
<evidence type="ECO:0000256" key="4">
    <source>
        <dbReference type="PIRSR" id="PIRSR000524-1"/>
    </source>
</evidence>
<dbReference type="GO" id="GO:0019265">
    <property type="term" value="P:glycine biosynthetic process, by transamination of glyoxylate"/>
    <property type="evidence" value="ECO:0007669"/>
    <property type="project" value="TreeGrafter"/>
</dbReference>
<feature type="binding site" evidence="4">
    <location>
        <position position="353"/>
    </location>
    <ligand>
        <name>substrate</name>
    </ligand>
</feature>
<dbReference type="InterPro" id="IPR015422">
    <property type="entry name" value="PyrdxlP-dep_Trfase_small"/>
</dbReference>
<evidence type="ECO:0000313" key="10">
    <source>
        <dbReference type="Proteomes" id="UP000193963"/>
    </source>
</evidence>
<comment type="similarity">
    <text evidence="2 6">Belongs to the class-V pyridoxal-phosphate-dependent aminotransferase family.</text>
</comment>
<proteinExistence type="inferred from homology"/>
<organism evidence="9 10">
    <name type="scientific">Pseudooceanicola marinus</name>
    <dbReference type="NCBI Taxonomy" id="396013"/>
    <lineage>
        <taxon>Bacteria</taxon>
        <taxon>Pseudomonadati</taxon>
        <taxon>Pseudomonadota</taxon>
        <taxon>Alphaproteobacteria</taxon>
        <taxon>Rhodobacterales</taxon>
        <taxon>Paracoccaceae</taxon>
        <taxon>Pseudooceanicola</taxon>
    </lineage>
</organism>
<name>A0A1X6Y8Q3_9RHOB</name>
<keyword evidence="9" id="KW-0560">Oxidoreductase</keyword>
<dbReference type="EMBL" id="FWFN01000001">
    <property type="protein sequence ID" value="SLN13908.1"/>
    <property type="molecule type" value="Genomic_DNA"/>
</dbReference>
<evidence type="ECO:0000313" key="9">
    <source>
        <dbReference type="EMBL" id="SLN13908.1"/>
    </source>
</evidence>
<gene>
    <name evidence="9" type="ORF">PSM7751_00319</name>
</gene>
<dbReference type="EC" id="1.12.-.-" evidence="9"/>
<evidence type="ECO:0000256" key="5">
    <source>
        <dbReference type="PIRSR" id="PIRSR000524-50"/>
    </source>
</evidence>
<dbReference type="GO" id="GO:0004760">
    <property type="term" value="F:L-serine-pyruvate transaminase activity"/>
    <property type="evidence" value="ECO:0007669"/>
    <property type="project" value="TreeGrafter"/>
</dbReference>
<dbReference type="OrthoDB" id="389074at2"/>
<dbReference type="InterPro" id="IPR000192">
    <property type="entry name" value="Aminotrans_V_dom"/>
</dbReference>